<organism evidence="14 15">
    <name type="scientific">Allochromatium vinosum (strain ATCC 17899 / DSM 180 / NBRC 103801 / NCIMB 10441 / D)</name>
    <name type="common">Chromatium vinosum</name>
    <dbReference type="NCBI Taxonomy" id="572477"/>
    <lineage>
        <taxon>Bacteria</taxon>
        <taxon>Pseudomonadati</taxon>
        <taxon>Pseudomonadota</taxon>
        <taxon>Gammaproteobacteria</taxon>
        <taxon>Chromatiales</taxon>
        <taxon>Chromatiaceae</taxon>
        <taxon>Allochromatium</taxon>
    </lineage>
</organism>
<gene>
    <name evidence="11" type="primary">xerC</name>
    <name evidence="14" type="ordered locus">Alvin_2091</name>
</gene>
<dbReference type="InterPro" id="IPR002104">
    <property type="entry name" value="Integrase_catalytic"/>
</dbReference>
<evidence type="ECO:0000256" key="4">
    <source>
        <dbReference type="ARBA" id="ARBA00022490"/>
    </source>
</evidence>
<dbReference type="RefSeq" id="WP_012971285.1">
    <property type="nucleotide sequence ID" value="NC_013851.1"/>
</dbReference>
<comment type="subunit">
    <text evidence="11">Forms a cyclic heterotetrameric complex composed of two molecules of XerC and two molecules of XerD.</text>
</comment>
<evidence type="ECO:0000259" key="12">
    <source>
        <dbReference type="PROSITE" id="PS51898"/>
    </source>
</evidence>
<name>D3RV81_ALLVD</name>
<protein>
    <recommendedName>
        <fullName evidence="3 11">Tyrosine recombinase XerC</fullName>
    </recommendedName>
</protein>
<comment type="function">
    <text evidence="11">Site-specific tyrosine recombinase, which acts by catalyzing the cutting and rejoining of the recombining DNA molecules. The XerC-XerD complex is essential to convert dimers of the bacterial chromosome into monomers to permit their segregation at cell division. It also contributes to the segregational stability of plasmids.</text>
</comment>
<evidence type="ECO:0000256" key="1">
    <source>
        <dbReference type="ARBA" id="ARBA00004496"/>
    </source>
</evidence>
<keyword evidence="10 11" id="KW-0131">Cell cycle</keyword>
<sequence>MPKRLDAPAAPTSIDTPRIERFLAHLAHERQLSEHTVRAYRHDLNQIAVWLADQGEPGAEPIASLDEAGIRRYTAWRHRQGVSGKTLQRELSSLRGFYRWLLRENQAVANPAVGLRAPKSPRKLPHTFDADQLGALLDPVDEDPLMIRDTAMVELFYSSGLRLAELVSIDLGDIDMSEGELGVIGKGSKSRRVPVGRKAREAIERWLAVRSALADRDERALFVSLRGGRIHPRTVEKRLARWAVERGASRHLHPHLLRHSFASHLLESSGDLRAVQELLGHTDIGTTQIYTHLDFQHLAQVYDQAHPRARKKASKPDERP</sequence>
<dbReference type="InterPro" id="IPR044068">
    <property type="entry name" value="CB"/>
</dbReference>
<keyword evidence="8 11" id="KW-0238">DNA-binding</keyword>
<dbReference type="NCBIfam" id="TIGR02224">
    <property type="entry name" value="recomb_XerC"/>
    <property type="match status" value="1"/>
</dbReference>
<dbReference type="InterPro" id="IPR011010">
    <property type="entry name" value="DNA_brk_join_enz"/>
</dbReference>
<keyword evidence="5 11" id="KW-0132">Cell division</keyword>
<dbReference type="AlphaFoldDB" id="D3RV81"/>
<evidence type="ECO:0000256" key="6">
    <source>
        <dbReference type="ARBA" id="ARBA00022829"/>
    </source>
</evidence>
<dbReference type="GO" id="GO:0009037">
    <property type="term" value="F:tyrosine-based site-specific recombinase activity"/>
    <property type="evidence" value="ECO:0007669"/>
    <property type="project" value="UniProtKB-UniRule"/>
</dbReference>
<keyword evidence="15" id="KW-1185">Reference proteome</keyword>
<dbReference type="InterPro" id="IPR010998">
    <property type="entry name" value="Integrase_recombinase_N"/>
</dbReference>
<dbReference type="Pfam" id="PF02899">
    <property type="entry name" value="Phage_int_SAM_1"/>
    <property type="match status" value="1"/>
</dbReference>
<keyword evidence="4 11" id="KW-0963">Cytoplasm</keyword>
<dbReference type="NCBIfam" id="NF001399">
    <property type="entry name" value="PRK00283.1"/>
    <property type="match status" value="1"/>
</dbReference>
<dbReference type="HAMAP" id="MF_01808">
    <property type="entry name" value="Recomb_XerC_XerD"/>
    <property type="match status" value="1"/>
</dbReference>
<dbReference type="GO" id="GO:0005737">
    <property type="term" value="C:cytoplasm"/>
    <property type="evidence" value="ECO:0007669"/>
    <property type="project" value="UniProtKB-SubCell"/>
</dbReference>
<evidence type="ECO:0000256" key="7">
    <source>
        <dbReference type="ARBA" id="ARBA00022908"/>
    </source>
</evidence>
<dbReference type="GO" id="GO:0006313">
    <property type="term" value="P:DNA transposition"/>
    <property type="evidence" value="ECO:0007669"/>
    <property type="project" value="UniProtKB-UniRule"/>
</dbReference>
<feature type="active site" evidence="11">
    <location>
        <position position="281"/>
    </location>
</feature>
<dbReference type="InterPro" id="IPR013762">
    <property type="entry name" value="Integrase-like_cat_sf"/>
</dbReference>
<feature type="active site" evidence="11">
    <location>
        <position position="255"/>
    </location>
</feature>
<evidence type="ECO:0000259" key="13">
    <source>
        <dbReference type="PROSITE" id="PS51900"/>
    </source>
</evidence>
<comment type="subcellular location">
    <subcellularLocation>
        <location evidence="1 11">Cytoplasm</location>
    </subcellularLocation>
</comment>
<dbReference type="InterPro" id="IPR023009">
    <property type="entry name" value="Tyrosine_recombinase_XerC/XerD"/>
</dbReference>
<dbReference type="GO" id="GO:0051301">
    <property type="term" value="P:cell division"/>
    <property type="evidence" value="ECO:0007669"/>
    <property type="project" value="UniProtKB-UniRule"/>
</dbReference>
<feature type="active site" evidence="11">
    <location>
        <position position="162"/>
    </location>
</feature>
<feature type="domain" description="Tyr recombinase" evidence="12">
    <location>
        <begin position="123"/>
        <end position="303"/>
    </location>
</feature>
<dbReference type="CDD" id="cd00798">
    <property type="entry name" value="INT_XerDC_C"/>
    <property type="match status" value="1"/>
</dbReference>
<evidence type="ECO:0000256" key="11">
    <source>
        <dbReference type="HAMAP-Rule" id="MF_01808"/>
    </source>
</evidence>
<keyword evidence="7 11" id="KW-0229">DNA integration</keyword>
<dbReference type="Proteomes" id="UP000001441">
    <property type="component" value="Chromosome"/>
</dbReference>
<evidence type="ECO:0000313" key="15">
    <source>
        <dbReference type="Proteomes" id="UP000001441"/>
    </source>
</evidence>
<dbReference type="eggNOG" id="COG4973">
    <property type="taxonomic scope" value="Bacteria"/>
</dbReference>
<evidence type="ECO:0000256" key="3">
    <source>
        <dbReference type="ARBA" id="ARBA00015804"/>
    </source>
</evidence>
<feature type="domain" description="Core-binding (CB)" evidence="13">
    <location>
        <begin position="13"/>
        <end position="102"/>
    </location>
</feature>
<evidence type="ECO:0000256" key="10">
    <source>
        <dbReference type="ARBA" id="ARBA00023306"/>
    </source>
</evidence>
<reference evidence="14 15" key="1">
    <citation type="journal article" date="2011" name="Stand. Genomic Sci.">
        <title>Complete genome sequence of Allochromatium vinosum DSM 180(T).</title>
        <authorList>
            <person name="Weissgerber T."/>
            <person name="Zigann R."/>
            <person name="Bruce D."/>
            <person name="Chang Y.J."/>
            <person name="Detter J.C."/>
            <person name="Han C."/>
            <person name="Hauser L."/>
            <person name="Jeffries C.D."/>
            <person name="Land M."/>
            <person name="Munk A.C."/>
            <person name="Tapia R."/>
            <person name="Dahl C."/>
        </authorList>
    </citation>
    <scope>NUCLEOTIDE SEQUENCE [LARGE SCALE GENOMIC DNA]</scope>
    <source>
        <strain evidence="15">ATCC 17899 / DSM 180 / NBRC 103801 / NCIMB 10441 / D</strain>
    </source>
</reference>
<dbReference type="KEGG" id="alv:Alvin_2091"/>
<dbReference type="Pfam" id="PF00589">
    <property type="entry name" value="Phage_integrase"/>
    <property type="match status" value="1"/>
</dbReference>
<evidence type="ECO:0000256" key="9">
    <source>
        <dbReference type="ARBA" id="ARBA00023172"/>
    </source>
</evidence>
<dbReference type="PROSITE" id="PS51900">
    <property type="entry name" value="CB"/>
    <property type="match status" value="1"/>
</dbReference>
<dbReference type="PROSITE" id="PS51898">
    <property type="entry name" value="TYR_RECOMBINASE"/>
    <property type="match status" value="1"/>
</dbReference>
<feature type="active site" description="O-(3'-phospho-DNA)-tyrosine intermediate" evidence="11">
    <location>
        <position position="290"/>
    </location>
</feature>
<dbReference type="SUPFAM" id="SSF56349">
    <property type="entry name" value="DNA breaking-rejoining enzymes"/>
    <property type="match status" value="1"/>
</dbReference>
<feature type="active site" evidence="11">
    <location>
        <position position="258"/>
    </location>
</feature>
<dbReference type="HOGENOM" id="CLU_027562_9_0_6"/>
<dbReference type="InterPro" id="IPR004107">
    <property type="entry name" value="Integrase_SAM-like_N"/>
</dbReference>
<dbReference type="PANTHER" id="PTHR30349:SF81">
    <property type="entry name" value="TYROSINE RECOMBINASE XERC"/>
    <property type="match status" value="1"/>
</dbReference>
<dbReference type="Gene3D" id="1.10.443.10">
    <property type="entry name" value="Intergrase catalytic core"/>
    <property type="match status" value="1"/>
</dbReference>
<feature type="active site" evidence="11">
    <location>
        <position position="186"/>
    </location>
</feature>
<dbReference type="EMBL" id="CP001896">
    <property type="protein sequence ID" value="ADC63013.1"/>
    <property type="molecule type" value="Genomic_DNA"/>
</dbReference>
<proteinExistence type="inferred from homology"/>
<keyword evidence="6 11" id="KW-0159">Chromosome partition</keyword>
<dbReference type="InterPro" id="IPR011931">
    <property type="entry name" value="Recomb_XerC"/>
</dbReference>
<accession>D3RV81</accession>
<keyword evidence="9 11" id="KW-0233">DNA recombination</keyword>
<evidence type="ECO:0000256" key="5">
    <source>
        <dbReference type="ARBA" id="ARBA00022618"/>
    </source>
</evidence>
<dbReference type="STRING" id="572477.Alvin_2091"/>
<dbReference type="GO" id="GO:0003677">
    <property type="term" value="F:DNA binding"/>
    <property type="evidence" value="ECO:0007669"/>
    <property type="project" value="UniProtKB-UniRule"/>
</dbReference>
<dbReference type="Gene3D" id="1.10.150.130">
    <property type="match status" value="1"/>
</dbReference>
<evidence type="ECO:0000313" key="14">
    <source>
        <dbReference type="EMBL" id="ADC63013.1"/>
    </source>
</evidence>
<dbReference type="OrthoDB" id="9801717at2"/>
<evidence type="ECO:0000256" key="2">
    <source>
        <dbReference type="ARBA" id="ARBA00006657"/>
    </source>
</evidence>
<evidence type="ECO:0000256" key="8">
    <source>
        <dbReference type="ARBA" id="ARBA00023125"/>
    </source>
</evidence>
<dbReference type="InterPro" id="IPR050090">
    <property type="entry name" value="Tyrosine_recombinase_XerCD"/>
</dbReference>
<comment type="similarity">
    <text evidence="2 11">Belongs to the 'phage' integrase family. XerC subfamily.</text>
</comment>
<dbReference type="GO" id="GO:0007059">
    <property type="term" value="P:chromosome segregation"/>
    <property type="evidence" value="ECO:0007669"/>
    <property type="project" value="UniProtKB-UniRule"/>
</dbReference>
<dbReference type="PANTHER" id="PTHR30349">
    <property type="entry name" value="PHAGE INTEGRASE-RELATED"/>
    <property type="match status" value="1"/>
</dbReference>